<dbReference type="InterPro" id="IPR019587">
    <property type="entry name" value="Polyketide_cyclase/dehydratase"/>
</dbReference>
<dbReference type="Proteomes" id="UP000036426">
    <property type="component" value="Unassembled WGS sequence"/>
</dbReference>
<gene>
    <name evidence="1" type="ORF">ABT58_08380</name>
</gene>
<dbReference type="Pfam" id="PF10604">
    <property type="entry name" value="Polyketide_cyc2"/>
    <property type="match status" value="1"/>
</dbReference>
<dbReference type="RefSeq" id="WP_047873945.1">
    <property type="nucleotide sequence ID" value="NZ_BMYC01000009.1"/>
</dbReference>
<dbReference type="PATRIC" id="fig|754436.4.peg.1768"/>
<evidence type="ECO:0000313" key="1">
    <source>
        <dbReference type="EMBL" id="KLV01152.1"/>
    </source>
</evidence>
<accession>A0A0J1JH20</accession>
<evidence type="ECO:0000313" key="2">
    <source>
        <dbReference type="Proteomes" id="UP000036426"/>
    </source>
</evidence>
<name>A0A0J1JH20_9GAMM</name>
<dbReference type="OrthoDB" id="4459835at2"/>
<dbReference type="SUPFAM" id="SSF55961">
    <property type="entry name" value="Bet v1-like"/>
    <property type="match status" value="1"/>
</dbReference>
<sequence>MSMHSITLEQTANVPKTLLFQLLADHDNLDRFFGGRSTLLRPGKPETNGIGAIRELSDGFFSMQEQVIDYKENEHLHYKVIHGGPVKEHGGWIKFQSLSAEHSLIHYRINFSPKVTGTGWLVHYFMKRKIQRALLNVATYSESHWHSASL</sequence>
<dbReference type="InterPro" id="IPR023393">
    <property type="entry name" value="START-like_dom_sf"/>
</dbReference>
<organism evidence="1 2">
    <name type="scientific">Photobacterium aphoticum</name>
    <dbReference type="NCBI Taxonomy" id="754436"/>
    <lineage>
        <taxon>Bacteria</taxon>
        <taxon>Pseudomonadati</taxon>
        <taxon>Pseudomonadota</taxon>
        <taxon>Gammaproteobacteria</taxon>
        <taxon>Vibrionales</taxon>
        <taxon>Vibrionaceae</taxon>
        <taxon>Photobacterium</taxon>
    </lineage>
</organism>
<dbReference type="CDD" id="cd07821">
    <property type="entry name" value="PYR_PYL_RCAR_like"/>
    <property type="match status" value="1"/>
</dbReference>
<protein>
    <recommendedName>
        <fullName evidence="3">SRPBCC family protein</fullName>
    </recommendedName>
</protein>
<comment type="caution">
    <text evidence="1">The sequence shown here is derived from an EMBL/GenBank/DDBJ whole genome shotgun (WGS) entry which is preliminary data.</text>
</comment>
<dbReference type="Gene3D" id="3.30.530.20">
    <property type="match status" value="1"/>
</dbReference>
<dbReference type="AlphaFoldDB" id="A0A0J1JH20"/>
<keyword evidence="2" id="KW-1185">Reference proteome</keyword>
<evidence type="ECO:0008006" key="3">
    <source>
        <dbReference type="Google" id="ProtNLM"/>
    </source>
</evidence>
<reference evidence="1 2" key="1">
    <citation type="submission" date="2015-05" db="EMBL/GenBank/DDBJ databases">
        <title>Photobacterium galathea sp. nov.</title>
        <authorList>
            <person name="Machado H."/>
            <person name="Gram L."/>
        </authorList>
    </citation>
    <scope>NUCLEOTIDE SEQUENCE [LARGE SCALE GENOMIC DNA]</scope>
    <source>
        <strain evidence="1 2">DSM 25995</strain>
    </source>
</reference>
<proteinExistence type="predicted"/>
<dbReference type="EMBL" id="LDOV01000016">
    <property type="protein sequence ID" value="KLV01152.1"/>
    <property type="molecule type" value="Genomic_DNA"/>
</dbReference>